<reference evidence="2" key="2">
    <citation type="submission" date="2022-01" db="EMBL/GenBank/DDBJ databases">
        <authorList>
            <person name="Yamashiro T."/>
            <person name="Shiraishi A."/>
            <person name="Satake H."/>
            <person name="Nakayama K."/>
        </authorList>
    </citation>
    <scope>NUCLEOTIDE SEQUENCE</scope>
</reference>
<keyword evidence="3" id="KW-1185">Reference proteome</keyword>
<proteinExistence type="predicted"/>
<evidence type="ECO:0008006" key="4">
    <source>
        <dbReference type="Google" id="ProtNLM"/>
    </source>
</evidence>
<feature type="compositionally biased region" description="Polar residues" evidence="1">
    <location>
        <begin position="119"/>
        <end position="130"/>
    </location>
</feature>
<feature type="compositionally biased region" description="Basic and acidic residues" evidence="1">
    <location>
        <begin position="17"/>
        <end position="28"/>
    </location>
</feature>
<gene>
    <name evidence="2" type="ORF">Tco_0728669</name>
</gene>
<feature type="region of interest" description="Disordered" evidence="1">
    <location>
        <begin position="1"/>
        <end position="36"/>
    </location>
</feature>
<accession>A0ABQ4YQ93</accession>
<evidence type="ECO:0000313" key="3">
    <source>
        <dbReference type="Proteomes" id="UP001151760"/>
    </source>
</evidence>
<comment type="caution">
    <text evidence="2">The sequence shown here is derived from an EMBL/GenBank/DDBJ whole genome shotgun (WGS) entry which is preliminary data.</text>
</comment>
<name>A0ABQ4YQ93_9ASTR</name>
<dbReference type="EMBL" id="BQNB010010550">
    <property type="protein sequence ID" value="GJS78788.1"/>
    <property type="molecule type" value="Genomic_DNA"/>
</dbReference>
<evidence type="ECO:0000256" key="1">
    <source>
        <dbReference type="SAM" id="MobiDB-lite"/>
    </source>
</evidence>
<feature type="compositionally biased region" description="Basic and acidic residues" evidence="1">
    <location>
        <begin position="140"/>
        <end position="154"/>
    </location>
</feature>
<feature type="compositionally biased region" description="Basic and acidic residues" evidence="1">
    <location>
        <begin position="101"/>
        <end position="116"/>
    </location>
</feature>
<protein>
    <recommendedName>
        <fullName evidence="4">Reverse transcriptase domain-containing protein</fullName>
    </recommendedName>
</protein>
<evidence type="ECO:0000313" key="2">
    <source>
        <dbReference type="EMBL" id="GJS78788.1"/>
    </source>
</evidence>
<reference evidence="2" key="1">
    <citation type="journal article" date="2022" name="Int. J. Mol. Sci.">
        <title>Draft Genome of Tanacetum Coccineum: Genomic Comparison of Closely Related Tanacetum-Family Plants.</title>
        <authorList>
            <person name="Yamashiro T."/>
            <person name="Shiraishi A."/>
            <person name="Nakayama K."/>
            <person name="Satake H."/>
        </authorList>
    </citation>
    <scope>NUCLEOTIDE SEQUENCE</scope>
</reference>
<organism evidence="2 3">
    <name type="scientific">Tanacetum coccineum</name>
    <dbReference type="NCBI Taxonomy" id="301880"/>
    <lineage>
        <taxon>Eukaryota</taxon>
        <taxon>Viridiplantae</taxon>
        <taxon>Streptophyta</taxon>
        <taxon>Embryophyta</taxon>
        <taxon>Tracheophyta</taxon>
        <taxon>Spermatophyta</taxon>
        <taxon>Magnoliopsida</taxon>
        <taxon>eudicotyledons</taxon>
        <taxon>Gunneridae</taxon>
        <taxon>Pentapetalae</taxon>
        <taxon>asterids</taxon>
        <taxon>campanulids</taxon>
        <taxon>Asterales</taxon>
        <taxon>Asteraceae</taxon>
        <taxon>Asteroideae</taxon>
        <taxon>Anthemideae</taxon>
        <taxon>Anthemidinae</taxon>
        <taxon>Tanacetum</taxon>
    </lineage>
</organism>
<feature type="compositionally biased region" description="Basic residues" evidence="1">
    <location>
        <begin position="182"/>
        <end position="191"/>
    </location>
</feature>
<feature type="region of interest" description="Disordered" evidence="1">
    <location>
        <begin position="57"/>
        <end position="208"/>
    </location>
</feature>
<sequence>MSAMANSTPVITTVRNTDGREKTPRETDTAPQASIQEFCEKHYDDILPIIMEKARQDKRKGLQSRLDFGDTPKRARRIRSDSLSSGDRNSPARYYHRREKSKTDARRKDEDRRAAPESEATSVVSKSLTARPTPPKGLGTHKDRSRNDGHHGGPEEGASPDEEDLAVPWTCEDVDPFTPRIRNFRSSRKTRMPNNVKTYDGTGDPEDH</sequence>
<dbReference type="Proteomes" id="UP001151760">
    <property type="component" value="Unassembled WGS sequence"/>
</dbReference>
<feature type="compositionally biased region" description="Polar residues" evidence="1">
    <location>
        <begin position="1"/>
        <end position="16"/>
    </location>
</feature>